<dbReference type="Proteomes" id="UP000535406">
    <property type="component" value="Unassembled WGS sequence"/>
</dbReference>
<evidence type="ECO:0000313" key="2">
    <source>
        <dbReference type="Proteomes" id="UP000535406"/>
    </source>
</evidence>
<dbReference type="InterPro" id="IPR036696">
    <property type="entry name" value="YdfO-like_sf"/>
</dbReference>
<organism evidence="1 2">
    <name type="scientific">Shinella fusca</name>
    <dbReference type="NCBI Taxonomy" id="544480"/>
    <lineage>
        <taxon>Bacteria</taxon>
        <taxon>Pseudomonadati</taxon>
        <taxon>Pseudomonadota</taxon>
        <taxon>Alphaproteobacteria</taxon>
        <taxon>Hyphomicrobiales</taxon>
        <taxon>Rhizobiaceae</taxon>
        <taxon>Shinella</taxon>
    </lineage>
</organism>
<accession>A0A7W8DUQ5</accession>
<protein>
    <submittedName>
        <fullName evidence="1">Uncharacterized protein YbcV (DUF1398 family)</fullName>
    </submittedName>
</protein>
<evidence type="ECO:0000313" key="1">
    <source>
        <dbReference type="EMBL" id="MBB5042948.1"/>
    </source>
</evidence>
<dbReference type="AlphaFoldDB" id="A0A7W8DUQ5"/>
<dbReference type="EMBL" id="JACHIK010000007">
    <property type="protein sequence ID" value="MBB5042948.1"/>
    <property type="molecule type" value="Genomic_DNA"/>
</dbReference>
<comment type="caution">
    <text evidence="1">The sequence shown here is derived from an EMBL/GenBank/DDBJ whole genome shotgun (WGS) entry which is preliminary data.</text>
</comment>
<name>A0A7W8DUQ5_9HYPH</name>
<reference evidence="1 2" key="1">
    <citation type="submission" date="2020-08" db="EMBL/GenBank/DDBJ databases">
        <title>Genomic Encyclopedia of Type Strains, Phase IV (KMG-IV): sequencing the most valuable type-strain genomes for metagenomic binning, comparative biology and taxonomic classification.</title>
        <authorList>
            <person name="Goeker M."/>
        </authorList>
    </citation>
    <scope>NUCLEOTIDE SEQUENCE [LARGE SCALE GENOMIC DNA]</scope>
    <source>
        <strain evidence="1 2">DSM 21319</strain>
    </source>
</reference>
<gene>
    <name evidence="1" type="ORF">HNQ66_002349</name>
</gene>
<sequence length="137" mass="15110">MDAERISIAKICLDAAYDGRLSFPETVEKLIAAGFEGYAVDFRRNSRTCYLPDGDSIVLDMPPSSGRVAPAFDANKVEVLIRWAQANPADYGYAAFCEKVKATGCAGYMVSFTGRRVVYFGRTAEIHVEHFPARNES</sequence>
<keyword evidence="2" id="KW-1185">Reference proteome</keyword>
<dbReference type="RefSeq" id="WP_184144314.1">
    <property type="nucleotide sequence ID" value="NZ_JACHIK010000007.1"/>
</dbReference>
<dbReference type="SUPFAM" id="SSF160419">
    <property type="entry name" value="YdfO-like"/>
    <property type="match status" value="1"/>
</dbReference>
<proteinExistence type="predicted"/>